<accession>F7VX97</accession>
<dbReference type="SMART" id="SM01320">
    <property type="entry name" value="TRP_N"/>
    <property type="match status" value="1"/>
</dbReference>
<evidence type="ECO:0000256" key="4">
    <source>
        <dbReference type="ARBA" id="ARBA00022729"/>
    </source>
</evidence>
<dbReference type="HOGENOM" id="CLU_010226_1_0_1"/>
<dbReference type="Pfam" id="PF14558">
    <property type="entry name" value="TRP_N"/>
    <property type="match status" value="1"/>
</dbReference>
<feature type="transmembrane region" description="Helical" evidence="8">
    <location>
        <begin position="512"/>
        <end position="541"/>
    </location>
</feature>
<dbReference type="eggNOG" id="ENOG502QSVZ">
    <property type="taxonomic scope" value="Eukaryota"/>
</dbReference>
<dbReference type="Proteomes" id="UP000001881">
    <property type="component" value="Unassembled WGS sequence"/>
</dbReference>
<dbReference type="GO" id="GO:0055085">
    <property type="term" value="P:transmembrane transport"/>
    <property type="evidence" value="ECO:0007669"/>
    <property type="project" value="TreeGrafter"/>
</dbReference>
<evidence type="ECO:0000313" key="11">
    <source>
        <dbReference type="EMBL" id="CCC10139.1"/>
    </source>
</evidence>
<evidence type="ECO:0000256" key="6">
    <source>
        <dbReference type="ARBA" id="ARBA00023136"/>
    </source>
</evidence>
<dbReference type="PANTHER" id="PTHR31145:SF2">
    <property type="entry name" value="FLAVIN CARRIER PROTEIN 2"/>
    <property type="match status" value="1"/>
</dbReference>
<keyword evidence="6 8" id="KW-0472">Membrane</keyword>
<feature type="transmembrane region" description="Helical" evidence="8">
    <location>
        <begin position="402"/>
        <end position="421"/>
    </location>
</feature>
<evidence type="ECO:0000256" key="3">
    <source>
        <dbReference type="ARBA" id="ARBA00022692"/>
    </source>
</evidence>
<evidence type="ECO:0000256" key="1">
    <source>
        <dbReference type="ARBA" id="ARBA00004141"/>
    </source>
</evidence>
<dbReference type="InterPro" id="IPR010308">
    <property type="entry name" value="TRP_C"/>
</dbReference>
<dbReference type="InterPro" id="IPR032800">
    <property type="entry name" value="TRP_N"/>
</dbReference>
<feature type="region of interest" description="Disordered" evidence="7">
    <location>
        <begin position="586"/>
        <end position="699"/>
    </location>
</feature>
<evidence type="ECO:0000313" key="12">
    <source>
        <dbReference type="Proteomes" id="UP000001881"/>
    </source>
</evidence>
<feature type="transmembrane region" description="Helical" evidence="8">
    <location>
        <begin position="480"/>
        <end position="500"/>
    </location>
</feature>
<evidence type="ECO:0000256" key="9">
    <source>
        <dbReference type="SAM" id="SignalP"/>
    </source>
</evidence>
<comment type="subcellular location">
    <subcellularLocation>
        <location evidence="1">Membrane</location>
        <topology evidence="1">Multi-pass membrane protein</topology>
    </subcellularLocation>
</comment>
<protein>
    <submittedName>
        <fullName evidence="11">WGS project CABT00000000 data, contig 2.11</fullName>
    </submittedName>
</protein>
<evidence type="ECO:0000259" key="10">
    <source>
        <dbReference type="SMART" id="SM01320"/>
    </source>
</evidence>
<feature type="transmembrane region" description="Helical" evidence="8">
    <location>
        <begin position="365"/>
        <end position="382"/>
    </location>
</feature>
<feature type="signal peptide" evidence="9">
    <location>
        <begin position="1"/>
        <end position="24"/>
    </location>
</feature>
<evidence type="ECO:0000256" key="2">
    <source>
        <dbReference type="ARBA" id="ARBA00010642"/>
    </source>
</evidence>
<sequence length="699" mass="76727">MRFSISRPLAALATIAVLVSPVFGEQKLASKALKTCQENSGFSASLFNVVYTPETGRANVDIVALSSIQGNIIFDVAISAYGYEIITAQFDPCESGLLGLCPMTAGKIPLNFSLPVDKDAVSQIPDIAYNFPDIDAKVRVRINMTDEEDVSQSVACVEAEISNGKTVDLAGVKWATAIVAAFALTSSAFVSGLGHHNAASHVAANALSLFGYFQAQAMLGLTAVRLPPAVMGWTQDFQWSMGIIKINFMQDIFTWYQRATGGTPSMLFDSMASVSVQVQKRALDIADFGAETFRQKPAPTSCMASSVRLYRASIESTNLFMTCLVFFCVLVVITILCVAGWKAYCELAAQKGWMKHDTFLDFRNGWFTVLKGILFRITLIGFPAMTVMCMWEFTQKDSPAEVVLALFFFLGMVGTLGWAAFKVTRIARRSVVMHQNPAYILFSDPQALNKWGFLYVQFRASAYYFIIPVLGYTIVKETNWFNIAICVMNFINAIFLLMFTEVFNQPPLVTGVIGLILWISNSIFSLVYLLMLICSTIFVFFRENPDSRYQYMADDRTSFMKSQTHLTTTTELDALAATARGDKSGFKGLDLDDDAESMSSDSLRRQTELQPGMPAGGAGLHFTNAPPRSPVDPAMPLFPSEGRNTPGPQYGEKPGVNFDHRAPSPSPYGGPQGGNASLTPQYRALNNASPWQRGAGYEH</sequence>
<gene>
    <name evidence="11" type="ORF">SMAC_02717</name>
</gene>
<proteinExistence type="inferred from homology"/>
<evidence type="ECO:0000256" key="8">
    <source>
        <dbReference type="SAM" id="Phobius"/>
    </source>
</evidence>
<dbReference type="OMA" id="FQAQAFI"/>
<dbReference type="InterPro" id="IPR040241">
    <property type="entry name" value="TRP_Flc/Pkd2-like"/>
</dbReference>
<feature type="transmembrane region" description="Helical" evidence="8">
    <location>
        <begin position="319"/>
        <end position="344"/>
    </location>
</feature>
<keyword evidence="3 8" id="KW-0812">Transmembrane</keyword>
<keyword evidence="12" id="KW-1185">Reference proteome</keyword>
<dbReference type="GO" id="GO:0009272">
    <property type="term" value="P:fungal-type cell wall biogenesis"/>
    <property type="evidence" value="ECO:0007669"/>
    <property type="project" value="TreeGrafter"/>
</dbReference>
<keyword evidence="5 8" id="KW-1133">Transmembrane helix</keyword>
<reference evidence="11 12" key="1">
    <citation type="journal article" date="2010" name="PLoS Genet.">
        <title>De novo assembly of a 40 Mb eukaryotic genome from short sequence reads: Sordaria macrospora, a model organism for fungal morphogenesis.</title>
        <authorList>
            <person name="Nowrousian M."/>
            <person name="Stajich J."/>
            <person name="Chu M."/>
            <person name="Engh I."/>
            <person name="Espagne E."/>
            <person name="Halliday K."/>
            <person name="Kamerewerd J."/>
            <person name="Kempken F."/>
            <person name="Knab B."/>
            <person name="Kuo H.C."/>
            <person name="Osiewacz H.D."/>
            <person name="Poeggeler S."/>
            <person name="Read N."/>
            <person name="Seiler S."/>
            <person name="Smith K."/>
            <person name="Zickler D."/>
            <person name="Kueck U."/>
            <person name="Freitag M."/>
        </authorList>
    </citation>
    <scope>NUCLEOTIDE SEQUENCE [LARGE SCALE GENOMIC DNA]</scope>
    <source>
        <strain evidence="12">ATCC MYA-333 / DSM 997 / K(L3346) / K-hell</strain>
        <tissue evidence="11">Mycelium</tissue>
    </source>
</reference>
<comment type="similarity">
    <text evidence="2">Belongs to the transient receptor potential (TRP) ion channel family.</text>
</comment>
<evidence type="ECO:0000256" key="5">
    <source>
        <dbReference type="ARBA" id="ARBA00022989"/>
    </source>
</evidence>
<organism evidence="11 12">
    <name type="scientific">Sordaria macrospora (strain ATCC MYA-333 / DSM 997 / K(L3346) / K-hell)</name>
    <dbReference type="NCBI Taxonomy" id="771870"/>
    <lineage>
        <taxon>Eukaryota</taxon>
        <taxon>Fungi</taxon>
        <taxon>Dikarya</taxon>
        <taxon>Ascomycota</taxon>
        <taxon>Pezizomycotina</taxon>
        <taxon>Sordariomycetes</taxon>
        <taxon>Sordariomycetidae</taxon>
        <taxon>Sordariales</taxon>
        <taxon>Sordariaceae</taxon>
        <taxon>Sordaria</taxon>
    </lineage>
</organism>
<dbReference type="VEuPathDB" id="FungiDB:SMAC_02717"/>
<dbReference type="OrthoDB" id="5212126at2759"/>
<dbReference type="PANTHER" id="PTHR31145">
    <property type="entry name" value="INTEGRAL MEMBRANE PROTEIN (AFU_ORTHOLOGUE AFUA_7G01610)"/>
    <property type="match status" value="1"/>
</dbReference>
<name>F7VX97_SORMK</name>
<feature type="compositionally biased region" description="Polar residues" evidence="7">
    <location>
        <begin position="675"/>
        <end position="690"/>
    </location>
</feature>
<feature type="chain" id="PRO_5003370619" evidence="9">
    <location>
        <begin position="25"/>
        <end position="699"/>
    </location>
</feature>
<dbReference type="Pfam" id="PF06011">
    <property type="entry name" value="TRP"/>
    <property type="match status" value="1"/>
</dbReference>
<dbReference type="EMBL" id="CABT02000011">
    <property type="protein sequence ID" value="CCC10139.1"/>
    <property type="molecule type" value="Genomic_DNA"/>
</dbReference>
<feature type="domain" description="ML-like" evidence="10">
    <location>
        <begin position="26"/>
        <end position="168"/>
    </location>
</feature>
<dbReference type="GO" id="GO:0016020">
    <property type="term" value="C:membrane"/>
    <property type="evidence" value="ECO:0007669"/>
    <property type="project" value="UniProtKB-SubCell"/>
</dbReference>
<evidence type="ECO:0000256" key="7">
    <source>
        <dbReference type="SAM" id="MobiDB-lite"/>
    </source>
</evidence>
<dbReference type="FunCoup" id="F7VX97">
    <property type="interactions" value="67"/>
</dbReference>
<dbReference type="InParanoid" id="F7VX97"/>
<dbReference type="AlphaFoldDB" id="F7VX97"/>
<comment type="caution">
    <text evidence="11">The sequence shown here is derived from an EMBL/GenBank/DDBJ whole genome shotgun (WGS) entry which is preliminary data.</text>
</comment>
<dbReference type="STRING" id="771870.F7VX97"/>
<keyword evidence="4 9" id="KW-0732">Signal</keyword>